<reference evidence="1" key="5">
    <citation type="submission" date="2024-05" db="EMBL/GenBank/DDBJ databases">
        <authorList>
            <person name="Sun Q."/>
            <person name="Sedlacek I."/>
        </authorList>
    </citation>
    <scope>NUCLEOTIDE SEQUENCE</scope>
    <source>
        <strain evidence="1">CCM 7403</strain>
    </source>
</reference>
<evidence type="ECO:0000313" key="3">
    <source>
        <dbReference type="Proteomes" id="UP000297025"/>
    </source>
</evidence>
<dbReference type="EMBL" id="BMCK01000003">
    <property type="protein sequence ID" value="GGD24178.1"/>
    <property type="molecule type" value="Genomic_DNA"/>
</dbReference>
<evidence type="ECO:0000313" key="2">
    <source>
        <dbReference type="EMBL" id="QCC77902.1"/>
    </source>
</evidence>
<keyword evidence="2" id="KW-0067">ATP-binding</keyword>
<keyword evidence="2" id="KW-0547">Nucleotide-binding</keyword>
<dbReference type="GO" id="GO:0005524">
    <property type="term" value="F:ATP binding"/>
    <property type="evidence" value="ECO:0007669"/>
    <property type="project" value="UniProtKB-KW"/>
</dbReference>
<sequence length="204" mass="22534">MSARVIVLAGPSGSGKSRLSARLGLPVLRLDDYYKSHSTPDLPLLTTGANAGLVDWDDPRTWRLDDAIAGIEDLCSVGHTDVPVYSIPESRPVGVQHLDIGDHPCFVAEGIFAAEVVGQCARRGLLAEAYCVRQHPLVTFWRRLTRDLKERRKPPLVLVRRGIALMRDQRRIVDAAVAKGCRPIHPDEAYEQIRALVTAGTQER</sequence>
<dbReference type="RefSeq" id="WP_135832945.1">
    <property type="nucleotide sequence ID" value="NZ_BMCK01000003.1"/>
</dbReference>
<dbReference type="AlphaFoldDB" id="A0A4P7UCG3"/>
<reference evidence="2 3" key="1">
    <citation type="journal article" date="2008" name="Int. J. Syst. Evol. Microbiol.">
        <title>Nocardioides daphniae sp. nov., isolated from Daphnia cucullata (Crustacea: Cladocera).</title>
        <authorList>
            <person name="Toth E.M."/>
            <person name="Keki Z."/>
            <person name="Homonnay Z.G."/>
            <person name="Borsodi A.K."/>
            <person name="Marialigeti K."/>
            <person name="Schumann P."/>
        </authorList>
    </citation>
    <scope>NUCLEOTIDE SEQUENCE [LARGE SCALE GENOMIC DNA]</scope>
    <source>
        <strain evidence="2 3">JCM 16608</strain>
    </source>
</reference>
<evidence type="ECO:0000313" key="4">
    <source>
        <dbReference type="Proteomes" id="UP000630594"/>
    </source>
</evidence>
<accession>A0A4P7UCG3</accession>
<dbReference type="SUPFAM" id="SSF52540">
    <property type="entry name" value="P-loop containing nucleoside triphosphate hydrolases"/>
    <property type="match status" value="1"/>
</dbReference>
<dbReference type="KEGG" id="ndp:E2C04_13220"/>
<dbReference type="InterPro" id="IPR027417">
    <property type="entry name" value="P-loop_NTPase"/>
</dbReference>
<keyword evidence="4" id="KW-1185">Reference proteome</keyword>
<reference evidence="1" key="2">
    <citation type="journal article" date="2014" name="Int. J. Syst. Evol. Microbiol.">
        <title>Complete genome of a new Firmicutes species belonging to the dominant human colonic microbiota ('Ruminococcus bicirculans') reveals two chromosomes and a selective capacity to utilize plant glucans.</title>
        <authorList>
            <consortium name="NISC Comparative Sequencing Program"/>
            <person name="Wegmann U."/>
            <person name="Louis P."/>
            <person name="Goesmann A."/>
            <person name="Henrissat B."/>
            <person name="Duncan S.H."/>
            <person name="Flint H.J."/>
        </authorList>
    </citation>
    <scope>NUCLEOTIDE SEQUENCE</scope>
    <source>
        <strain evidence="1">CCM 7403</strain>
    </source>
</reference>
<dbReference type="Proteomes" id="UP000630594">
    <property type="component" value="Unassembled WGS sequence"/>
</dbReference>
<organism evidence="2 3">
    <name type="scientific">Nocardioides daphniae</name>
    <dbReference type="NCBI Taxonomy" id="402297"/>
    <lineage>
        <taxon>Bacteria</taxon>
        <taxon>Bacillati</taxon>
        <taxon>Actinomycetota</taxon>
        <taxon>Actinomycetes</taxon>
        <taxon>Propionibacteriales</taxon>
        <taxon>Nocardioidaceae</taxon>
        <taxon>Nocardioides</taxon>
    </lineage>
</organism>
<dbReference type="OrthoDB" id="3691767at2"/>
<evidence type="ECO:0000313" key="1">
    <source>
        <dbReference type="EMBL" id="GGD24178.1"/>
    </source>
</evidence>
<reference evidence="4" key="3">
    <citation type="journal article" date="2019" name="Int. J. Syst. Evol. Microbiol.">
        <title>The Global Catalogue of Microorganisms (GCM) 10K type strain sequencing project: providing services to taxonomists for standard genome sequencing and annotation.</title>
        <authorList>
            <consortium name="The Broad Institute Genomics Platform"/>
            <consortium name="The Broad Institute Genome Sequencing Center for Infectious Disease"/>
            <person name="Wu L."/>
            <person name="Ma J."/>
        </authorList>
    </citation>
    <scope>NUCLEOTIDE SEQUENCE [LARGE SCALE GENOMIC DNA]</scope>
    <source>
        <strain evidence="4">CCM 7403</strain>
    </source>
</reference>
<protein>
    <submittedName>
        <fullName evidence="2">ATP-binding protein</fullName>
    </submittedName>
</protein>
<dbReference type="EMBL" id="CP038462">
    <property type="protein sequence ID" value="QCC77902.1"/>
    <property type="molecule type" value="Genomic_DNA"/>
</dbReference>
<proteinExistence type="predicted"/>
<gene>
    <name evidence="2" type="ORF">E2C04_13220</name>
    <name evidence="1" type="ORF">GCM10007231_24160</name>
</gene>
<reference evidence="2" key="4">
    <citation type="submission" date="2019-03" db="EMBL/GenBank/DDBJ databases">
        <authorList>
            <person name="Huang Y."/>
        </authorList>
    </citation>
    <scope>NUCLEOTIDE SEQUENCE</scope>
    <source>
        <strain evidence="2">JCM 16608</strain>
    </source>
</reference>
<dbReference type="Proteomes" id="UP000297025">
    <property type="component" value="Chromosome"/>
</dbReference>
<name>A0A4P7UCG3_9ACTN</name>
<dbReference type="Gene3D" id="3.40.50.300">
    <property type="entry name" value="P-loop containing nucleotide triphosphate hydrolases"/>
    <property type="match status" value="1"/>
</dbReference>